<feature type="domain" description="Xylose isomerase-like TIM barrel" evidence="3">
    <location>
        <begin position="28"/>
        <end position="265"/>
    </location>
</feature>
<keyword evidence="5" id="KW-1185">Reference proteome</keyword>
<dbReference type="SUPFAM" id="SSF51658">
    <property type="entry name" value="Xylose isomerase-like"/>
    <property type="match status" value="1"/>
</dbReference>
<organism evidence="4 5">
    <name type="scientific">Actinomadura parmotrematis</name>
    <dbReference type="NCBI Taxonomy" id="2864039"/>
    <lineage>
        <taxon>Bacteria</taxon>
        <taxon>Bacillati</taxon>
        <taxon>Actinomycetota</taxon>
        <taxon>Actinomycetes</taxon>
        <taxon>Streptosporangiales</taxon>
        <taxon>Thermomonosporaceae</taxon>
        <taxon>Actinomadura</taxon>
    </lineage>
</organism>
<accession>A0ABS7FXN8</accession>
<dbReference type="RefSeq" id="WP_220167595.1">
    <property type="nucleotide sequence ID" value="NZ_JAIBOA010000011.1"/>
</dbReference>
<evidence type="ECO:0000313" key="5">
    <source>
        <dbReference type="Proteomes" id="UP000774570"/>
    </source>
</evidence>
<comment type="caution">
    <text evidence="4">The sequence shown here is derived from an EMBL/GenBank/DDBJ whole genome shotgun (WGS) entry which is preliminary data.</text>
</comment>
<dbReference type="PANTHER" id="PTHR43489">
    <property type="entry name" value="ISOMERASE"/>
    <property type="match status" value="1"/>
</dbReference>
<evidence type="ECO:0000259" key="3">
    <source>
        <dbReference type="Pfam" id="PF01261"/>
    </source>
</evidence>
<keyword evidence="1 2" id="KW-0413">Isomerase</keyword>
<dbReference type="InterPro" id="IPR036237">
    <property type="entry name" value="Xyl_isomerase-like_sf"/>
</dbReference>
<evidence type="ECO:0000313" key="4">
    <source>
        <dbReference type="EMBL" id="MBW8484362.1"/>
    </source>
</evidence>
<protein>
    <submittedName>
        <fullName evidence="4">TIM barrel protein</fullName>
    </submittedName>
</protein>
<dbReference type="Proteomes" id="UP000774570">
    <property type="component" value="Unassembled WGS sequence"/>
</dbReference>
<dbReference type="Pfam" id="PF01261">
    <property type="entry name" value="AP_endonuc_2"/>
    <property type="match status" value="1"/>
</dbReference>
<proteinExistence type="inferred from homology"/>
<comment type="similarity">
    <text evidence="2">Belongs to the hyi family.</text>
</comment>
<sequence length="267" mass="28144">MHRTPPTGRLAVNCSLLFTELPLLERPAAARAAGFGAVEFWWPWNGVPVPPDADVDAFCRAVEDAGVRLAGLNLYAGDMAAGERGVLSDPARTAEFRASLDVTRRVAERTGVALFNALYGQRRDGLAPAEQDAAAVENLRHAARSLPGTLLIEPLTQGQNGAYPLLTADDAVGVVRRVGEPNVRFLFDSYHLAGNGADLARDARAHAADIGHVQIADAPGRGRPGTGAIDFPALFAVLDEIGYTGLIALEYAPQGPSGAAFAWLEAA</sequence>
<gene>
    <name evidence="4" type="ORF">K1Y72_18410</name>
</gene>
<dbReference type="InterPro" id="IPR013022">
    <property type="entry name" value="Xyl_isomerase-like_TIM-brl"/>
</dbReference>
<dbReference type="PIRSF" id="PIRSF006241">
    <property type="entry name" value="HyI"/>
    <property type="match status" value="1"/>
</dbReference>
<dbReference type="InterPro" id="IPR026040">
    <property type="entry name" value="HyI-like"/>
</dbReference>
<reference evidence="4 5" key="1">
    <citation type="submission" date="2021-07" db="EMBL/GenBank/DDBJ databases">
        <title>Actinomadura sp. PM05-2 isolated from lichen.</title>
        <authorList>
            <person name="Somphong A."/>
            <person name="Phongsopitanun W."/>
            <person name="Tanasupawat S."/>
            <person name="Peongsungnone V."/>
        </authorList>
    </citation>
    <scope>NUCLEOTIDE SEQUENCE [LARGE SCALE GENOMIC DNA]</scope>
    <source>
        <strain evidence="4 5">PM05-2</strain>
    </source>
</reference>
<evidence type="ECO:0000256" key="2">
    <source>
        <dbReference type="PIRNR" id="PIRNR006241"/>
    </source>
</evidence>
<evidence type="ECO:0000256" key="1">
    <source>
        <dbReference type="ARBA" id="ARBA00023235"/>
    </source>
</evidence>
<dbReference type="Gene3D" id="3.20.20.150">
    <property type="entry name" value="Divalent-metal-dependent TIM barrel enzymes"/>
    <property type="match status" value="1"/>
</dbReference>
<dbReference type="EMBL" id="JAIBOA010000011">
    <property type="protein sequence ID" value="MBW8484362.1"/>
    <property type="molecule type" value="Genomic_DNA"/>
</dbReference>
<dbReference type="InterPro" id="IPR050417">
    <property type="entry name" value="Sugar_Epim/Isomerase"/>
</dbReference>
<name>A0ABS7FXN8_9ACTN</name>
<dbReference type="PANTHER" id="PTHR43489:SF6">
    <property type="entry name" value="HYDROXYPYRUVATE ISOMERASE-RELATED"/>
    <property type="match status" value="1"/>
</dbReference>